<dbReference type="InterPro" id="IPR000175">
    <property type="entry name" value="Na/ntran_symport"/>
</dbReference>
<comment type="subcellular location">
    <subcellularLocation>
        <location evidence="1">Membrane</location>
        <topology evidence="1">Multi-pass membrane protein</topology>
    </subcellularLocation>
</comment>
<accession>A0AAV4FN00</accession>
<evidence type="ECO:0000256" key="3">
    <source>
        <dbReference type="ARBA" id="ARBA00022692"/>
    </source>
</evidence>
<evidence type="ECO:0000256" key="7">
    <source>
        <dbReference type="SAM" id="Phobius"/>
    </source>
</evidence>
<dbReference type="PANTHER" id="PTHR11616:SF240">
    <property type="entry name" value="BLOATED TUBULES, ISOFORM B-RELATED"/>
    <property type="match status" value="1"/>
</dbReference>
<feature type="transmembrane region" description="Helical" evidence="7">
    <location>
        <begin position="152"/>
        <end position="171"/>
    </location>
</feature>
<dbReference type="Proteomes" id="UP000762676">
    <property type="component" value="Unassembled WGS sequence"/>
</dbReference>
<feature type="transmembrane region" description="Helical" evidence="7">
    <location>
        <begin position="191"/>
        <end position="211"/>
    </location>
</feature>
<gene>
    <name evidence="8" type="ORF">ElyMa_000410800</name>
</gene>
<dbReference type="GO" id="GO:0006865">
    <property type="term" value="P:amino acid transport"/>
    <property type="evidence" value="ECO:0007669"/>
    <property type="project" value="TreeGrafter"/>
</dbReference>
<evidence type="ECO:0000256" key="6">
    <source>
        <dbReference type="PIRSR" id="PIRSR600175-1"/>
    </source>
</evidence>
<dbReference type="SUPFAM" id="SSF161070">
    <property type="entry name" value="SNF-like"/>
    <property type="match status" value="1"/>
</dbReference>
<evidence type="ECO:0000256" key="5">
    <source>
        <dbReference type="ARBA" id="ARBA00023136"/>
    </source>
</evidence>
<dbReference type="GO" id="GO:0046872">
    <property type="term" value="F:metal ion binding"/>
    <property type="evidence" value="ECO:0007669"/>
    <property type="project" value="UniProtKB-KW"/>
</dbReference>
<keyword evidence="4 7" id="KW-1133">Transmembrane helix</keyword>
<keyword evidence="6" id="KW-0479">Metal-binding</keyword>
<evidence type="ECO:0000256" key="1">
    <source>
        <dbReference type="ARBA" id="ARBA00004141"/>
    </source>
</evidence>
<organism evidence="8 9">
    <name type="scientific">Elysia marginata</name>
    <dbReference type="NCBI Taxonomy" id="1093978"/>
    <lineage>
        <taxon>Eukaryota</taxon>
        <taxon>Metazoa</taxon>
        <taxon>Spiralia</taxon>
        <taxon>Lophotrochozoa</taxon>
        <taxon>Mollusca</taxon>
        <taxon>Gastropoda</taxon>
        <taxon>Heterobranchia</taxon>
        <taxon>Euthyneura</taxon>
        <taxon>Panpulmonata</taxon>
        <taxon>Sacoglossa</taxon>
        <taxon>Placobranchoidea</taxon>
        <taxon>Plakobranchidae</taxon>
        <taxon>Elysia</taxon>
    </lineage>
</organism>
<sequence length="296" mass="33375">MAAQIDADIKDVVKSGPGLAFIVYPEAVTHLPAPPFWAIAFFFMLILLGLDSQFAMVETLLSAILDQWPKTRKYKTLVILLICIGMLLLGLPLVTEGGAYLLNLMDTYAASYSLMTIGFVQSVAISYIYGAERFFQDMKIMYGARPLLLWKILWMFVSPALVLFILIFAIVEYSPATYGSYEYDYTGDILGWLMVAAAAFWIPFWVVYTLCTEKEGRDFFQKLKNVSTPNIFWGPALVKHRQLVDYVPGFVVDPNAEKEKEAYFNPAVSMSSVNVDVPNGKVDTRRFSFKISYADT</sequence>
<feature type="binding site" evidence="6">
    <location>
        <position position="51"/>
    </location>
    <ligand>
        <name>Na(+)</name>
        <dbReference type="ChEBI" id="CHEBI:29101"/>
        <label>1</label>
    </ligand>
</feature>
<reference evidence="8 9" key="1">
    <citation type="journal article" date="2021" name="Elife">
        <title>Chloroplast acquisition without the gene transfer in kleptoplastic sea slugs, Plakobranchus ocellatus.</title>
        <authorList>
            <person name="Maeda T."/>
            <person name="Takahashi S."/>
            <person name="Yoshida T."/>
            <person name="Shimamura S."/>
            <person name="Takaki Y."/>
            <person name="Nagai Y."/>
            <person name="Toyoda A."/>
            <person name="Suzuki Y."/>
            <person name="Arimoto A."/>
            <person name="Ishii H."/>
            <person name="Satoh N."/>
            <person name="Nishiyama T."/>
            <person name="Hasebe M."/>
            <person name="Maruyama T."/>
            <person name="Minagawa J."/>
            <person name="Obokata J."/>
            <person name="Shigenobu S."/>
        </authorList>
    </citation>
    <scope>NUCLEOTIDE SEQUENCE [LARGE SCALE GENOMIC DNA]</scope>
</reference>
<dbReference type="PROSITE" id="PS50267">
    <property type="entry name" value="NA_NEUROTRAN_SYMP_3"/>
    <property type="match status" value="1"/>
</dbReference>
<proteinExistence type="predicted"/>
<protein>
    <submittedName>
        <fullName evidence="8">Sodium- and chloride-dependent glycine transporter 2</fullName>
    </submittedName>
</protein>
<feature type="binding site" evidence="6">
    <location>
        <position position="52"/>
    </location>
    <ligand>
        <name>Na(+)</name>
        <dbReference type="ChEBI" id="CHEBI:29101"/>
        <label>1</label>
    </ligand>
</feature>
<keyword evidence="6" id="KW-0915">Sodium</keyword>
<dbReference type="AlphaFoldDB" id="A0AAV4FN00"/>
<dbReference type="InterPro" id="IPR037272">
    <property type="entry name" value="SNS_sf"/>
</dbReference>
<keyword evidence="5 7" id="KW-0472">Membrane</keyword>
<feature type="binding site" evidence="6">
    <location>
        <position position="48"/>
    </location>
    <ligand>
        <name>Na(+)</name>
        <dbReference type="ChEBI" id="CHEBI:29101"/>
        <label>1</label>
    </ligand>
</feature>
<evidence type="ECO:0000256" key="4">
    <source>
        <dbReference type="ARBA" id="ARBA00022989"/>
    </source>
</evidence>
<dbReference type="PRINTS" id="PR00176">
    <property type="entry name" value="NANEUSMPORT"/>
</dbReference>
<evidence type="ECO:0000313" key="9">
    <source>
        <dbReference type="Proteomes" id="UP000762676"/>
    </source>
</evidence>
<keyword evidence="2" id="KW-0813">Transport</keyword>
<dbReference type="PANTHER" id="PTHR11616">
    <property type="entry name" value="SODIUM/CHLORIDE DEPENDENT TRANSPORTER"/>
    <property type="match status" value="1"/>
</dbReference>
<dbReference type="GO" id="GO:0035725">
    <property type="term" value="P:sodium ion transmembrane transport"/>
    <property type="evidence" value="ECO:0007669"/>
    <property type="project" value="TreeGrafter"/>
</dbReference>
<feature type="transmembrane region" description="Helical" evidence="7">
    <location>
        <begin position="108"/>
        <end position="131"/>
    </location>
</feature>
<dbReference type="GO" id="GO:0005886">
    <property type="term" value="C:plasma membrane"/>
    <property type="evidence" value="ECO:0007669"/>
    <property type="project" value="TreeGrafter"/>
</dbReference>
<evidence type="ECO:0000256" key="2">
    <source>
        <dbReference type="ARBA" id="ARBA00022448"/>
    </source>
</evidence>
<feature type="transmembrane region" description="Helical" evidence="7">
    <location>
        <begin position="77"/>
        <end position="102"/>
    </location>
</feature>
<comment type="caution">
    <text evidence="8">The sequence shown here is derived from an EMBL/GenBank/DDBJ whole genome shotgun (WGS) entry which is preliminary data.</text>
</comment>
<evidence type="ECO:0000313" key="8">
    <source>
        <dbReference type="EMBL" id="GFR73670.1"/>
    </source>
</evidence>
<name>A0AAV4FN00_9GAST</name>
<dbReference type="EMBL" id="BMAT01000808">
    <property type="protein sequence ID" value="GFR73670.1"/>
    <property type="molecule type" value="Genomic_DNA"/>
</dbReference>
<feature type="transmembrane region" description="Helical" evidence="7">
    <location>
        <begin position="36"/>
        <end position="65"/>
    </location>
</feature>
<dbReference type="Pfam" id="PF00209">
    <property type="entry name" value="SNF"/>
    <property type="match status" value="1"/>
</dbReference>
<keyword evidence="9" id="KW-1185">Reference proteome</keyword>
<keyword evidence="3 7" id="KW-0812">Transmembrane</keyword>